<name>A0A1U9KLU0_9PROT</name>
<evidence type="ECO:0000313" key="2">
    <source>
        <dbReference type="Proteomes" id="UP000188604"/>
    </source>
</evidence>
<dbReference type="Proteomes" id="UP000188604">
    <property type="component" value="Chromosome"/>
</dbReference>
<dbReference type="KEGG" id="nch:A0U93_00970"/>
<dbReference type="RefSeq" id="WP_077805723.1">
    <property type="nucleotide sequence ID" value="NZ_BJXS01000010.1"/>
</dbReference>
<dbReference type="OrthoDB" id="9800188at2"/>
<proteinExistence type="predicted"/>
<dbReference type="EMBL" id="CP014691">
    <property type="protein sequence ID" value="AQS86759.1"/>
    <property type="molecule type" value="Genomic_DNA"/>
</dbReference>
<protein>
    <submittedName>
        <fullName evidence="1">Uncharacterized protein</fullName>
    </submittedName>
</protein>
<dbReference type="InterPro" id="IPR016776">
    <property type="entry name" value="ApeP-like_dehydratase"/>
</dbReference>
<dbReference type="STRING" id="320497.A0U93_00970"/>
<keyword evidence="2" id="KW-1185">Reference proteome</keyword>
<accession>A0A1U9KLU0</accession>
<sequence length="152" mass="16150">MPLTAALERADILALIPHQGRSCLLDTCLGWTDTTLSAQTRMHLLPDNPLRANGRLGAGAGAEMAMQAAALHGALTAGREKAPGYLAVLRDMEIAVPWLDCPDYGALAIDVTREQADSAGMIYGFRVSSEKGERLLAGRGIVMFRSISTVNA</sequence>
<dbReference type="Pfam" id="PF22817">
    <property type="entry name" value="ApeP-like"/>
    <property type="match status" value="1"/>
</dbReference>
<organism evidence="1 2">
    <name type="scientific">Neoasaia chiangmaiensis</name>
    <dbReference type="NCBI Taxonomy" id="320497"/>
    <lineage>
        <taxon>Bacteria</taxon>
        <taxon>Pseudomonadati</taxon>
        <taxon>Pseudomonadota</taxon>
        <taxon>Alphaproteobacteria</taxon>
        <taxon>Acetobacterales</taxon>
        <taxon>Acetobacteraceae</taxon>
        <taxon>Neoasaia</taxon>
    </lineage>
</organism>
<gene>
    <name evidence="1" type="ORF">A0U93_00970</name>
</gene>
<evidence type="ECO:0000313" key="1">
    <source>
        <dbReference type="EMBL" id="AQS86759.1"/>
    </source>
</evidence>
<dbReference type="AlphaFoldDB" id="A0A1U9KLU0"/>
<reference evidence="1 2" key="1">
    <citation type="submission" date="2016-03" db="EMBL/GenBank/DDBJ databases">
        <title>Acetic acid bacteria sequencing.</title>
        <authorList>
            <person name="Brandt J."/>
            <person name="Jakob F."/>
            <person name="Vogel R.F."/>
        </authorList>
    </citation>
    <scope>NUCLEOTIDE SEQUENCE [LARGE SCALE GENOMIC DNA]</scope>
    <source>
        <strain evidence="1 2">NBRC 101099</strain>
    </source>
</reference>